<dbReference type="Gene3D" id="3.40.190.290">
    <property type="match status" value="1"/>
</dbReference>
<proteinExistence type="inferred from homology"/>
<accession>A0A8A4TKK8</accession>
<comment type="similarity">
    <text evidence="1">Belongs to the LysR transcriptional regulatory family.</text>
</comment>
<organism evidence="7 8">
    <name type="scientific">Sulfidibacter corallicola</name>
    <dbReference type="NCBI Taxonomy" id="2818388"/>
    <lineage>
        <taxon>Bacteria</taxon>
        <taxon>Pseudomonadati</taxon>
        <taxon>Acidobacteriota</taxon>
        <taxon>Holophagae</taxon>
        <taxon>Acanthopleuribacterales</taxon>
        <taxon>Acanthopleuribacteraceae</taxon>
        <taxon>Sulfidibacter</taxon>
    </lineage>
</organism>
<dbReference type="RefSeq" id="WP_237379744.1">
    <property type="nucleotide sequence ID" value="NZ_CP071793.1"/>
</dbReference>
<dbReference type="InterPro" id="IPR036390">
    <property type="entry name" value="WH_DNA-bd_sf"/>
</dbReference>
<name>A0A8A4TKK8_SULCO</name>
<dbReference type="PANTHER" id="PTHR30126">
    <property type="entry name" value="HTH-TYPE TRANSCRIPTIONAL REGULATOR"/>
    <property type="match status" value="1"/>
</dbReference>
<keyword evidence="8" id="KW-1185">Reference proteome</keyword>
<gene>
    <name evidence="7" type="ORF">J3U87_31400</name>
</gene>
<dbReference type="AlphaFoldDB" id="A0A8A4TKK8"/>
<dbReference type="InterPro" id="IPR036388">
    <property type="entry name" value="WH-like_DNA-bd_sf"/>
</dbReference>
<dbReference type="KEGG" id="scor:J3U87_31400"/>
<evidence type="ECO:0000256" key="1">
    <source>
        <dbReference type="ARBA" id="ARBA00009437"/>
    </source>
</evidence>
<feature type="domain" description="LysR substrate-binding" evidence="6">
    <location>
        <begin position="92"/>
        <end position="293"/>
    </location>
</feature>
<sequence length="307" mass="33571">MELHQVEAFLAVHRTGGFSNAATMLHLSQSAVSRRIAMLEETLGVALFDRERDGVHLTSAGACLLPHALAITAATRDAVEAVRTHVHPAQVSLRLAMVGTLASTDLAQSFITFRREHPDNRLVLRTARSAEVSQLVLASEAHLGLRYFPDPNPDLVWIPCREEALVVICAPHANLPKDENLTAKDLVGIPWITFPLGSSGEPFAESIKLLLRRNGLMGGDWIVIDSLTAQKRMVEAGFGISLVPITSIEEEVRLGSLRILPIPELESTIPVVLVKRKNLPDNAAISALEQHILASEPNWDTHKKPHP</sequence>
<dbReference type="Pfam" id="PF03466">
    <property type="entry name" value="LysR_substrate"/>
    <property type="match status" value="1"/>
</dbReference>
<dbReference type="FunFam" id="1.10.10.10:FF:000001">
    <property type="entry name" value="LysR family transcriptional regulator"/>
    <property type="match status" value="1"/>
</dbReference>
<evidence type="ECO:0000313" key="7">
    <source>
        <dbReference type="EMBL" id="QTD50113.1"/>
    </source>
</evidence>
<reference evidence="7" key="1">
    <citation type="submission" date="2021-03" db="EMBL/GenBank/DDBJ databases">
        <title>Acanthopleuribacteraceae sp. M133.</title>
        <authorList>
            <person name="Wang G."/>
        </authorList>
    </citation>
    <scope>NUCLEOTIDE SEQUENCE</scope>
    <source>
        <strain evidence="7">M133</strain>
    </source>
</reference>
<dbReference type="EMBL" id="CP071793">
    <property type="protein sequence ID" value="QTD50113.1"/>
    <property type="molecule type" value="Genomic_DNA"/>
</dbReference>
<dbReference type="CDD" id="cd05466">
    <property type="entry name" value="PBP2_LTTR_substrate"/>
    <property type="match status" value="1"/>
</dbReference>
<dbReference type="PANTHER" id="PTHR30126:SF40">
    <property type="entry name" value="HTH-TYPE TRANSCRIPTIONAL REGULATOR GLTR"/>
    <property type="match status" value="1"/>
</dbReference>
<feature type="domain" description="HTH lysR-type" evidence="5">
    <location>
        <begin position="3"/>
        <end position="61"/>
    </location>
</feature>
<dbReference type="InterPro" id="IPR005119">
    <property type="entry name" value="LysR_subst-bd"/>
</dbReference>
<dbReference type="PRINTS" id="PR00039">
    <property type="entry name" value="HTHLYSR"/>
</dbReference>
<keyword evidence="4" id="KW-0804">Transcription</keyword>
<keyword evidence="2" id="KW-0805">Transcription regulation</keyword>
<evidence type="ECO:0000256" key="3">
    <source>
        <dbReference type="ARBA" id="ARBA00023125"/>
    </source>
</evidence>
<evidence type="ECO:0000259" key="5">
    <source>
        <dbReference type="Pfam" id="PF00126"/>
    </source>
</evidence>
<evidence type="ECO:0000256" key="4">
    <source>
        <dbReference type="ARBA" id="ARBA00023163"/>
    </source>
</evidence>
<dbReference type="GO" id="GO:0003700">
    <property type="term" value="F:DNA-binding transcription factor activity"/>
    <property type="evidence" value="ECO:0007669"/>
    <property type="project" value="InterPro"/>
</dbReference>
<dbReference type="SUPFAM" id="SSF46785">
    <property type="entry name" value="Winged helix' DNA-binding domain"/>
    <property type="match status" value="1"/>
</dbReference>
<dbReference type="Gene3D" id="1.10.10.10">
    <property type="entry name" value="Winged helix-like DNA-binding domain superfamily/Winged helix DNA-binding domain"/>
    <property type="match status" value="1"/>
</dbReference>
<dbReference type="InterPro" id="IPR000847">
    <property type="entry name" value="LysR_HTH_N"/>
</dbReference>
<evidence type="ECO:0000313" key="8">
    <source>
        <dbReference type="Proteomes" id="UP000663929"/>
    </source>
</evidence>
<dbReference type="Proteomes" id="UP000663929">
    <property type="component" value="Chromosome"/>
</dbReference>
<dbReference type="GO" id="GO:0000976">
    <property type="term" value="F:transcription cis-regulatory region binding"/>
    <property type="evidence" value="ECO:0007669"/>
    <property type="project" value="TreeGrafter"/>
</dbReference>
<keyword evidence="3" id="KW-0238">DNA-binding</keyword>
<dbReference type="Pfam" id="PF00126">
    <property type="entry name" value="HTH_1"/>
    <property type="match status" value="1"/>
</dbReference>
<dbReference type="SUPFAM" id="SSF53850">
    <property type="entry name" value="Periplasmic binding protein-like II"/>
    <property type="match status" value="1"/>
</dbReference>
<evidence type="ECO:0000256" key="2">
    <source>
        <dbReference type="ARBA" id="ARBA00023015"/>
    </source>
</evidence>
<protein>
    <submittedName>
        <fullName evidence="7">LysR family transcriptional regulator</fullName>
    </submittedName>
</protein>
<evidence type="ECO:0000259" key="6">
    <source>
        <dbReference type="Pfam" id="PF03466"/>
    </source>
</evidence>